<evidence type="ECO:0000313" key="2">
    <source>
        <dbReference type="Proteomes" id="UP000610594"/>
    </source>
</evidence>
<keyword evidence="2" id="KW-1185">Reference proteome</keyword>
<protein>
    <submittedName>
        <fullName evidence="1">Uncharacterized protein</fullName>
    </submittedName>
</protein>
<gene>
    <name evidence="1" type="ORF">F1735_15620</name>
</gene>
<name>A0ABX0MLQ3_9BURK</name>
<organism evidence="1 2">
    <name type="scientific">Massilia genomosp. 1</name>
    <dbReference type="NCBI Taxonomy" id="2609280"/>
    <lineage>
        <taxon>Bacteria</taxon>
        <taxon>Pseudomonadati</taxon>
        <taxon>Pseudomonadota</taxon>
        <taxon>Betaproteobacteria</taxon>
        <taxon>Burkholderiales</taxon>
        <taxon>Oxalobacteraceae</taxon>
        <taxon>Telluria group</taxon>
        <taxon>Massilia</taxon>
    </lineage>
</organism>
<reference evidence="1 2" key="1">
    <citation type="submission" date="2019-10" db="EMBL/GenBank/DDBJ databases">
        <title>Taxonomy of Antarctic Massilia spp.: description of Massilia rubra sp. nov., Massilia aquatica sp. nov., Massilia mucilaginosa sp. nov., Massilia frigida sp. nov. isolated from streams, lakes and regoliths.</title>
        <authorList>
            <person name="Holochova P."/>
            <person name="Sedlacek I."/>
            <person name="Kralova S."/>
            <person name="Maslanova I."/>
            <person name="Busse H.-J."/>
            <person name="Stankova E."/>
            <person name="Vrbovska V."/>
            <person name="Kovarovic V."/>
            <person name="Bartak M."/>
            <person name="Svec P."/>
            <person name="Pantucek R."/>
        </authorList>
    </citation>
    <scope>NUCLEOTIDE SEQUENCE [LARGE SCALE GENOMIC DNA]</scope>
    <source>
        <strain evidence="1 2">CCM 8694</strain>
    </source>
</reference>
<dbReference type="EMBL" id="WHJF01000037">
    <property type="protein sequence ID" value="NHZ63713.1"/>
    <property type="molecule type" value="Genomic_DNA"/>
</dbReference>
<proteinExistence type="predicted"/>
<sequence length="76" mass="7936">MLGGAYIAEPSISPGIIAGMVYESEQQRLDQLVVRHGDGAGRMGGSVALSSLDAAMLSELIRDMEQLCAAEGARTI</sequence>
<dbReference type="Proteomes" id="UP000610594">
    <property type="component" value="Unassembled WGS sequence"/>
</dbReference>
<evidence type="ECO:0000313" key="1">
    <source>
        <dbReference type="EMBL" id="NHZ63713.1"/>
    </source>
</evidence>
<dbReference type="RefSeq" id="WP_167237800.1">
    <property type="nucleotide sequence ID" value="NZ_WHJF01000037.1"/>
</dbReference>
<comment type="caution">
    <text evidence="1">The sequence shown here is derived from an EMBL/GenBank/DDBJ whole genome shotgun (WGS) entry which is preliminary data.</text>
</comment>
<accession>A0ABX0MLQ3</accession>